<keyword evidence="3" id="KW-1185">Reference proteome</keyword>
<dbReference type="Proteomes" id="UP001165121">
    <property type="component" value="Unassembled WGS sequence"/>
</dbReference>
<accession>A0A9W6WWJ8</accession>
<reference evidence="2" key="1">
    <citation type="submission" date="2023-04" db="EMBL/GenBank/DDBJ databases">
        <title>Phytophthora fragariaefolia NBRC 109709.</title>
        <authorList>
            <person name="Ichikawa N."/>
            <person name="Sato H."/>
            <person name="Tonouchi N."/>
        </authorList>
    </citation>
    <scope>NUCLEOTIDE SEQUENCE</scope>
    <source>
        <strain evidence="2">NBRC 109709</strain>
    </source>
</reference>
<gene>
    <name evidence="2" type="ORF">Pfra01_000234000</name>
</gene>
<feature type="compositionally biased region" description="Basic residues" evidence="1">
    <location>
        <begin position="91"/>
        <end position="101"/>
    </location>
</feature>
<feature type="compositionally biased region" description="Polar residues" evidence="1">
    <location>
        <begin position="144"/>
        <end position="155"/>
    </location>
</feature>
<sequence>MVMLNRHKELTARLRSGKYLHVVREYNAAADSLAGEALEDKVSKVVLKEPDANQPESRHFVQIVNGNSSHPRQTFADFVQDEPDAISVMTRHQKKSMRKRVRFADHPPEKNARRQNTASRYSGGCPDSSNKSLNECDRRHDNSIEVNEVTQTNPDDSNEESRPPPATPNAEDIDPVTVQNERRRRIANVQEEALKWANLKAILRGNSAKLGYKVARDAWEVMDQFVLSDDGVLYYEGRSRRKRNDEQAEITLRLVVLWHSGSASSAIRLICSGEIE</sequence>
<comment type="caution">
    <text evidence="2">The sequence shown here is derived from an EMBL/GenBank/DDBJ whole genome shotgun (WGS) entry which is preliminary data.</text>
</comment>
<proteinExistence type="predicted"/>
<protein>
    <submittedName>
        <fullName evidence="2">Unnamed protein product</fullName>
    </submittedName>
</protein>
<dbReference type="EMBL" id="BSXT01000189">
    <property type="protein sequence ID" value="GMF20219.1"/>
    <property type="molecule type" value="Genomic_DNA"/>
</dbReference>
<evidence type="ECO:0000313" key="2">
    <source>
        <dbReference type="EMBL" id="GMF20219.1"/>
    </source>
</evidence>
<dbReference type="OrthoDB" id="98233at2759"/>
<feature type="region of interest" description="Disordered" evidence="1">
    <location>
        <begin position="89"/>
        <end position="178"/>
    </location>
</feature>
<feature type="compositionally biased region" description="Basic and acidic residues" evidence="1">
    <location>
        <begin position="134"/>
        <end position="143"/>
    </location>
</feature>
<evidence type="ECO:0000313" key="3">
    <source>
        <dbReference type="Proteomes" id="UP001165121"/>
    </source>
</evidence>
<name>A0A9W6WWJ8_9STRA</name>
<feature type="compositionally biased region" description="Basic and acidic residues" evidence="1">
    <location>
        <begin position="102"/>
        <end position="112"/>
    </location>
</feature>
<organism evidence="2 3">
    <name type="scientific">Phytophthora fragariaefolia</name>
    <dbReference type="NCBI Taxonomy" id="1490495"/>
    <lineage>
        <taxon>Eukaryota</taxon>
        <taxon>Sar</taxon>
        <taxon>Stramenopiles</taxon>
        <taxon>Oomycota</taxon>
        <taxon>Peronosporomycetes</taxon>
        <taxon>Peronosporales</taxon>
        <taxon>Peronosporaceae</taxon>
        <taxon>Phytophthora</taxon>
    </lineage>
</organism>
<evidence type="ECO:0000256" key="1">
    <source>
        <dbReference type="SAM" id="MobiDB-lite"/>
    </source>
</evidence>
<dbReference type="AlphaFoldDB" id="A0A9W6WWJ8"/>